<comment type="caution">
    <text evidence="1">The sequence shown here is derived from an EMBL/GenBank/DDBJ whole genome shotgun (WGS) entry which is preliminary data.</text>
</comment>
<keyword evidence="2" id="KW-1185">Reference proteome</keyword>
<proteinExistence type="predicted"/>
<name>A0A1S2NZJ6_9ACTN</name>
<dbReference type="AlphaFoldDB" id="A0A1S2NZJ6"/>
<evidence type="ECO:0000313" key="1">
    <source>
        <dbReference type="EMBL" id="OIJ86635.1"/>
    </source>
</evidence>
<sequence>MDPTTSAPGAVPARRIPAYARALGHTRAVCDLGPAACGGGDPPGRRFVFRPDAAWVDALLAAVDAQV</sequence>
<organism evidence="1 2">
    <name type="scientific">Streptomyces monashensis</name>
    <dbReference type="NCBI Taxonomy" id="1678012"/>
    <lineage>
        <taxon>Bacteria</taxon>
        <taxon>Bacillati</taxon>
        <taxon>Actinomycetota</taxon>
        <taxon>Actinomycetes</taxon>
        <taxon>Kitasatosporales</taxon>
        <taxon>Streptomycetaceae</taxon>
        <taxon>Streptomyces</taxon>
    </lineage>
</organism>
<evidence type="ECO:0000313" key="2">
    <source>
        <dbReference type="Proteomes" id="UP000179642"/>
    </source>
</evidence>
<reference evidence="1 2" key="1">
    <citation type="submission" date="2016-10" db="EMBL/GenBank/DDBJ databases">
        <title>Genome sequence of Streptomyces sp. MUSC 1.</title>
        <authorList>
            <person name="Lee L.-H."/>
            <person name="Ser H.-L."/>
            <person name="Law J.W.-F."/>
        </authorList>
    </citation>
    <scope>NUCLEOTIDE SEQUENCE [LARGE SCALE GENOMIC DNA]</scope>
    <source>
        <strain evidence="1 2">MUSC 1</strain>
    </source>
</reference>
<dbReference type="Proteomes" id="UP000179642">
    <property type="component" value="Unassembled WGS sequence"/>
</dbReference>
<gene>
    <name evidence="1" type="ORF">BIV23_43880</name>
</gene>
<dbReference type="EMBL" id="MLYO01000122">
    <property type="protein sequence ID" value="OIJ86635.1"/>
    <property type="molecule type" value="Genomic_DNA"/>
</dbReference>
<accession>A0A1S2NZJ6</accession>
<protein>
    <submittedName>
        <fullName evidence="1">Uncharacterized protein</fullName>
    </submittedName>
</protein>